<dbReference type="InterPro" id="IPR016181">
    <property type="entry name" value="Acyl_CoA_acyltransferase"/>
</dbReference>
<name>A0A6G1GH32_9PEZI</name>
<dbReference type="OrthoDB" id="5343688at2759"/>
<organism evidence="4">
    <name type="scientific">Eremomyces bilateralis CBS 781.70</name>
    <dbReference type="NCBI Taxonomy" id="1392243"/>
    <lineage>
        <taxon>Eukaryota</taxon>
        <taxon>Fungi</taxon>
        <taxon>Dikarya</taxon>
        <taxon>Ascomycota</taxon>
        <taxon>Pezizomycotina</taxon>
        <taxon>Dothideomycetes</taxon>
        <taxon>Dothideomycetes incertae sedis</taxon>
        <taxon>Eremomycetales</taxon>
        <taxon>Eremomycetaceae</taxon>
        <taxon>Eremomyces</taxon>
    </lineage>
</organism>
<keyword evidence="2" id="KW-0472">Membrane</keyword>
<reference evidence="4 6" key="1">
    <citation type="submission" date="2020-01" db="EMBL/GenBank/DDBJ databases">
        <authorList>
            <consortium name="DOE Joint Genome Institute"/>
            <person name="Haridas S."/>
            <person name="Albert R."/>
            <person name="Binder M."/>
            <person name="Bloem J."/>
            <person name="Labutti K."/>
            <person name="Salamov A."/>
            <person name="Andreopoulos B."/>
            <person name="Baker S.E."/>
            <person name="Barry K."/>
            <person name="Bills G."/>
            <person name="Bluhm B.H."/>
            <person name="Cannon C."/>
            <person name="Castanera R."/>
            <person name="Culley D.E."/>
            <person name="Daum C."/>
            <person name="Ezra D."/>
            <person name="Gonzalez J.B."/>
            <person name="Henrissat B."/>
            <person name="Kuo A."/>
            <person name="Liang C."/>
            <person name="Lipzen A."/>
            <person name="Lutzoni F."/>
            <person name="Magnuson J."/>
            <person name="Mondo S."/>
            <person name="Nolan M."/>
            <person name="Ohm R."/>
            <person name="Pangilinan J."/>
            <person name="Park H.-J."/>
            <person name="Ramirez L."/>
            <person name="Alfaro M."/>
            <person name="Sun H."/>
            <person name="Tritt A."/>
            <person name="Yoshinaga Y."/>
            <person name="Zwiers L.-H."/>
            <person name="Turgeon B.G."/>
            <person name="Goodwin S.B."/>
            <person name="Spatafora J.W."/>
            <person name="Crous P.W."/>
            <person name="Grigoriev I.V."/>
        </authorList>
    </citation>
    <scope>NUCLEOTIDE SEQUENCE</scope>
    <source>
        <strain evidence="4 6">CBS 781.70</strain>
    </source>
</reference>
<dbReference type="InterPro" id="IPR000182">
    <property type="entry name" value="GNAT_dom"/>
</dbReference>
<evidence type="ECO:0000313" key="6">
    <source>
        <dbReference type="RefSeq" id="XP_033538810.1"/>
    </source>
</evidence>
<dbReference type="AlphaFoldDB" id="A0A6G1GH32"/>
<evidence type="ECO:0000256" key="1">
    <source>
        <dbReference type="SAM" id="MobiDB-lite"/>
    </source>
</evidence>
<feature type="domain" description="N-acetyltransferase" evidence="3">
    <location>
        <begin position="333"/>
        <end position="393"/>
    </location>
</feature>
<feature type="region of interest" description="Disordered" evidence="1">
    <location>
        <begin position="92"/>
        <end position="137"/>
    </location>
</feature>
<dbReference type="CDD" id="cd04301">
    <property type="entry name" value="NAT_SF"/>
    <property type="match status" value="1"/>
</dbReference>
<keyword evidence="2" id="KW-0812">Transmembrane</keyword>
<evidence type="ECO:0000313" key="4">
    <source>
        <dbReference type="EMBL" id="KAF1817179.1"/>
    </source>
</evidence>
<dbReference type="SUPFAM" id="SSF55729">
    <property type="entry name" value="Acyl-CoA N-acyltransferases (Nat)"/>
    <property type="match status" value="1"/>
</dbReference>
<dbReference type="EMBL" id="ML975149">
    <property type="protein sequence ID" value="KAF1817179.1"/>
    <property type="molecule type" value="Genomic_DNA"/>
</dbReference>
<reference evidence="6" key="2">
    <citation type="submission" date="2020-04" db="EMBL/GenBank/DDBJ databases">
        <authorList>
            <consortium name="NCBI Genome Project"/>
        </authorList>
    </citation>
    <scope>NUCLEOTIDE SEQUENCE</scope>
    <source>
        <strain evidence="6">CBS 781.70</strain>
    </source>
</reference>
<sequence>MSLSMHPSNIEMSSRNLHPTYYHLKLPVVYKLPLLPGFKTSAAFLTSLSANLRLPDDDFLSSTATGIPFHPFGALAHDVAYISPSLLSSTTLPSSPSSLSSGTLSSASSVSGDNHPPRRRRRAGSAGSGHGSRRNSHGSLNVIWHTLKKSSSSPAGLSFLQTPLNPTRIASSSYPPVSPPHIPTSSTTTDAALSLLGSTILSQRAAATRILLLHPLNITIFSLPLFLALHILHYVGSTASTLFSTFLLSIAAAVATAWLMTRGYSTAATSFRSSADAWLGDDALFVSTNHWGQVVGAAVVCWVSDTPASRPGSSHGHAHSWSSASNGSSSGKGTGGGKRRRKVGRGEIRAWAVAEEWRGRGVGRGLLAGVAEWVEGKGGVRVEFAEEHFASQRVLPQYYDTPFERRDQRAYTALQHVLDDGGYFVKRRSFGR</sequence>
<dbReference type="Pfam" id="PF00583">
    <property type="entry name" value="Acetyltransf_1"/>
    <property type="match status" value="1"/>
</dbReference>
<feature type="transmembrane region" description="Helical" evidence="2">
    <location>
        <begin position="210"/>
        <end position="235"/>
    </location>
</feature>
<feature type="transmembrane region" description="Helical" evidence="2">
    <location>
        <begin position="241"/>
        <end position="260"/>
    </location>
</feature>
<evidence type="ECO:0000313" key="5">
    <source>
        <dbReference type="Proteomes" id="UP000504638"/>
    </source>
</evidence>
<feature type="region of interest" description="Disordered" evidence="1">
    <location>
        <begin position="312"/>
        <end position="343"/>
    </location>
</feature>
<keyword evidence="5" id="KW-1185">Reference proteome</keyword>
<keyword evidence="2" id="KW-1133">Transmembrane helix</keyword>
<accession>A0A6G1GH32</accession>
<reference evidence="6" key="3">
    <citation type="submission" date="2025-04" db="UniProtKB">
        <authorList>
            <consortium name="RefSeq"/>
        </authorList>
    </citation>
    <scope>IDENTIFICATION</scope>
    <source>
        <strain evidence="6">CBS 781.70</strain>
    </source>
</reference>
<protein>
    <recommendedName>
        <fullName evidence="3">N-acetyltransferase domain-containing protein</fullName>
    </recommendedName>
</protein>
<dbReference type="GeneID" id="54422207"/>
<feature type="compositionally biased region" description="Low complexity" evidence="1">
    <location>
        <begin position="312"/>
        <end position="329"/>
    </location>
</feature>
<dbReference type="GO" id="GO:0016747">
    <property type="term" value="F:acyltransferase activity, transferring groups other than amino-acyl groups"/>
    <property type="evidence" value="ECO:0007669"/>
    <property type="project" value="InterPro"/>
</dbReference>
<dbReference type="Gene3D" id="3.40.630.30">
    <property type="match status" value="1"/>
</dbReference>
<evidence type="ECO:0000259" key="3">
    <source>
        <dbReference type="Pfam" id="PF00583"/>
    </source>
</evidence>
<feature type="compositionally biased region" description="Low complexity" evidence="1">
    <location>
        <begin position="92"/>
        <end position="114"/>
    </location>
</feature>
<evidence type="ECO:0000256" key="2">
    <source>
        <dbReference type="SAM" id="Phobius"/>
    </source>
</evidence>
<gene>
    <name evidence="4 6" type="ORF">P152DRAFT_478203</name>
</gene>
<dbReference type="RefSeq" id="XP_033538810.1">
    <property type="nucleotide sequence ID" value="XM_033681637.1"/>
</dbReference>
<proteinExistence type="predicted"/>
<dbReference type="Proteomes" id="UP000504638">
    <property type="component" value="Unplaced"/>
</dbReference>